<dbReference type="RefSeq" id="WP_180571511.1">
    <property type="nucleotide sequence ID" value="NZ_JACCKB010000096.1"/>
</dbReference>
<sequence>MSKNIKKKLLIIIAVLAGMAILFWLTATGIIYALHDFDPNALQIDACLDAGGAWDYEGSTCKY</sequence>
<dbReference type="AlphaFoldDB" id="A0A853IJF3"/>
<comment type="caution">
    <text evidence="2">The sequence shown here is derived from an EMBL/GenBank/DDBJ whole genome shotgun (WGS) entry which is preliminary data.</text>
</comment>
<keyword evidence="1" id="KW-0472">Membrane</keyword>
<feature type="transmembrane region" description="Helical" evidence="1">
    <location>
        <begin position="9"/>
        <end position="34"/>
    </location>
</feature>
<evidence type="ECO:0000313" key="3">
    <source>
        <dbReference type="Proteomes" id="UP000569732"/>
    </source>
</evidence>
<evidence type="ECO:0000256" key="1">
    <source>
        <dbReference type="SAM" id="Phobius"/>
    </source>
</evidence>
<dbReference type="Proteomes" id="UP000569732">
    <property type="component" value="Unassembled WGS sequence"/>
</dbReference>
<dbReference type="EMBL" id="JACCKB010000096">
    <property type="protein sequence ID" value="NYZ69527.1"/>
    <property type="molecule type" value="Genomic_DNA"/>
</dbReference>
<keyword evidence="1" id="KW-0812">Transmembrane</keyword>
<gene>
    <name evidence="2" type="ORF">H0A36_26265</name>
</gene>
<protein>
    <submittedName>
        <fullName evidence="2">Uncharacterized protein</fullName>
    </submittedName>
</protein>
<name>A0A853IJF3_9GAMM</name>
<proteinExistence type="predicted"/>
<reference evidence="2 3" key="1">
    <citation type="submission" date="2020-07" db="EMBL/GenBank/DDBJ databases">
        <title>Endozoicomonas sp. nov., isolated from sediment.</title>
        <authorList>
            <person name="Gu T."/>
        </authorList>
    </citation>
    <scope>NUCLEOTIDE SEQUENCE [LARGE SCALE GENOMIC DNA]</scope>
    <source>
        <strain evidence="2 3">SM1973</strain>
    </source>
</reference>
<keyword evidence="3" id="KW-1185">Reference proteome</keyword>
<accession>A0A853IJF3</accession>
<organism evidence="2 3">
    <name type="scientific">Spartinivicinus marinus</name>
    <dbReference type="NCBI Taxonomy" id="2994442"/>
    <lineage>
        <taxon>Bacteria</taxon>
        <taxon>Pseudomonadati</taxon>
        <taxon>Pseudomonadota</taxon>
        <taxon>Gammaproteobacteria</taxon>
        <taxon>Oceanospirillales</taxon>
        <taxon>Zooshikellaceae</taxon>
        <taxon>Spartinivicinus</taxon>
    </lineage>
</organism>
<keyword evidence="1" id="KW-1133">Transmembrane helix</keyword>
<evidence type="ECO:0000313" key="2">
    <source>
        <dbReference type="EMBL" id="NYZ69527.1"/>
    </source>
</evidence>